<name>A0AA37IY20_9FIRM</name>
<comment type="caution">
    <text evidence="1">The sequence shown here is derived from an EMBL/GenBank/DDBJ whole genome shotgun (WGS) entry which is preliminary data.</text>
</comment>
<dbReference type="AlphaFoldDB" id="A0AA37IY20"/>
<evidence type="ECO:0000313" key="1">
    <source>
        <dbReference type="EMBL" id="GJN64313.1"/>
    </source>
</evidence>
<keyword evidence="2" id="KW-1185">Reference proteome</keyword>
<protein>
    <submittedName>
        <fullName evidence="1">Uncharacterized protein</fullName>
    </submittedName>
</protein>
<dbReference type="Proteomes" id="UP001055185">
    <property type="component" value="Unassembled WGS sequence"/>
</dbReference>
<evidence type="ECO:0000313" key="2">
    <source>
        <dbReference type="Proteomes" id="UP001055185"/>
    </source>
</evidence>
<proteinExistence type="predicted"/>
<sequence>MNKYLESIESMEQVGTAPYKQSPPDSAVVLEMSSDTPSMTYAEPPAYEEIIQDSVSYTAPQKVIIRRYRLRK</sequence>
<organism evidence="1 2">
    <name type="scientific">Faecalibacterium gallinarum</name>
    <dbReference type="NCBI Taxonomy" id="2903556"/>
    <lineage>
        <taxon>Bacteria</taxon>
        <taxon>Bacillati</taxon>
        <taxon>Bacillota</taxon>
        <taxon>Clostridia</taxon>
        <taxon>Eubacteriales</taxon>
        <taxon>Oscillospiraceae</taxon>
        <taxon>Faecalibacterium</taxon>
    </lineage>
</organism>
<accession>A0AA37IY20</accession>
<gene>
    <name evidence="1" type="ORF">JCM17207_09380</name>
</gene>
<reference evidence="1" key="1">
    <citation type="journal article" date="2022" name="Int. J. Syst. Evol. Microbiol.">
        <title>Genome-based, phenotypic and chemotaxonomic classification of Faecalibacterium strains: proposal of three novel species Faecalibacterium duncaniae sp. nov., Faecalibacterium hattorii sp. nov. and Faecalibacterium gallinarum sp. nov. .</title>
        <authorList>
            <person name="Sakamoto M."/>
            <person name="Sakurai N."/>
            <person name="Tanno H."/>
            <person name="Iino T."/>
            <person name="Ohkuma M."/>
            <person name="Endo A."/>
        </authorList>
    </citation>
    <scope>NUCLEOTIDE SEQUENCE</scope>
    <source>
        <strain evidence="1">JCM 17207</strain>
    </source>
</reference>
<dbReference type="EMBL" id="BQKV01000029">
    <property type="protein sequence ID" value="GJN64313.1"/>
    <property type="molecule type" value="Genomic_DNA"/>
</dbReference>
<dbReference type="RefSeq" id="WP_238316551.1">
    <property type="nucleotide sequence ID" value="NZ_BQKV01000029.1"/>
</dbReference>